<proteinExistence type="predicted"/>
<feature type="transmembrane region" description="Helical" evidence="11">
    <location>
        <begin position="61"/>
        <end position="81"/>
    </location>
</feature>
<dbReference type="SMART" id="SM00665">
    <property type="entry name" value="B561"/>
    <property type="match status" value="1"/>
</dbReference>
<keyword evidence="7" id="KW-0249">Electron transport</keyword>
<evidence type="ECO:0000256" key="9">
    <source>
        <dbReference type="ARBA" id="ARBA00023004"/>
    </source>
</evidence>
<keyword evidence="9" id="KW-0408">Iron</keyword>
<dbReference type="PANTHER" id="PTHR15422:SF24">
    <property type="entry name" value="DOMON RELATED DOMAIN-CONTAINING PROTEIN"/>
    <property type="match status" value="1"/>
</dbReference>
<dbReference type="EMBL" id="JABFUD020000002">
    <property type="protein sequence ID" value="KAI5082889.1"/>
    <property type="molecule type" value="Genomic_DNA"/>
</dbReference>
<evidence type="ECO:0000256" key="4">
    <source>
        <dbReference type="ARBA" id="ARBA00022617"/>
    </source>
</evidence>
<evidence type="ECO:0000256" key="1">
    <source>
        <dbReference type="ARBA" id="ARBA00001970"/>
    </source>
</evidence>
<dbReference type="Gene3D" id="1.20.120.1770">
    <property type="match status" value="1"/>
</dbReference>
<feature type="transmembrane region" description="Helical" evidence="11">
    <location>
        <begin position="102"/>
        <end position="124"/>
    </location>
</feature>
<evidence type="ECO:0000256" key="3">
    <source>
        <dbReference type="ARBA" id="ARBA00022448"/>
    </source>
</evidence>
<keyword evidence="4" id="KW-0349">Heme</keyword>
<dbReference type="AlphaFoldDB" id="A0A9D4VAQ8"/>
<feature type="domain" description="Cytochrome b561" evidence="12">
    <location>
        <begin position="19"/>
        <end position="229"/>
    </location>
</feature>
<evidence type="ECO:0000259" key="12">
    <source>
        <dbReference type="PROSITE" id="PS50939"/>
    </source>
</evidence>
<evidence type="ECO:0000256" key="7">
    <source>
        <dbReference type="ARBA" id="ARBA00022982"/>
    </source>
</evidence>
<evidence type="ECO:0000256" key="6">
    <source>
        <dbReference type="ARBA" id="ARBA00022723"/>
    </source>
</evidence>
<evidence type="ECO:0000313" key="13">
    <source>
        <dbReference type="EMBL" id="KAI5082889.1"/>
    </source>
</evidence>
<dbReference type="GO" id="GO:0140575">
    <property type="term" value="F:transmembrane monodehydroascorbate reductase activity"/>
    <property type="evidence" value="ECO:0007669"/>
    <property type="project" value="InterPro"/>
</dbReference>
<reference evidence="13" key="1">
    <citation type="submission" date="2021-01" db="EMBL/GenBank/DDBJ databases">
        <title>Adiantum capillus-veneris genome.</title>
        <authorList>
            <person name="Fang Y."/>
            <person name="Liao Q."/>
        </authorList>
    </citation>
    <scope>NUCLEOTIDE SEQUENCE</scope>
    <source>
        <strain evidence="13">H3</strain>
        <tissue evidence="13">Leaf</tissue>
    </source>
</reference>
<gene>
    <name evidence="13" type="ORF">GOP47_0002632</name>
</gene>
<keyword evidence="14" id="KW-1185">Reference proteome</keyword>
<keyword evidence="10 11" id="KW-0472">Membrane</keyword>
<comment type="caution">
    <text evidence="13">The sequence shown here is derived from an EMBL/GenBank/DDBJ whole genome shotgun (WGS) entry which is preliminary data.</text>
</comment>
<dbReference type="CDD" id="cd08760">
    <property type="entry name" value="Cyt_b561_FRRS1_like"/>
    <property type="match status" value="1"/>
</dbReference>
<comment type="subcellular location">
    <subcellularLocation>
        <location evidence="2">Membrane</location>
        <topology evidence="2">Multi-pass membrane protein</topology>
    </subcellularLocation>
</comment>
<keyword evidence="3" id="KW-0813">Transport</keyword>
<dbReference type="GO" id="GO:0016020">
    <property type="term" value="C:membrane"/>
    <property type="evidence" value="ECO:0007669"/>
    <property type="project" value="UniProtKB-SubCell"/>
</dbReference>
<evidence type="ECO:0000313" key="14">
    <source>
        <dbReference type="Proteomes" id="UP000886520"/>
    </source>
</evidence>
<evidence type="ECO:0000256" key="10">
    <source>
        <dbReference type="ARBA" id="ARBA00023136"/>
    </source>
</evidence>
<evidence type="ECO:0000256" key="11">
    <source>
        <dbReference type="SAM" id="Phobius"/>
    </source>
</evidence>
<accession>A0A9D4VAQ8</accession>
<feature type="transmembrane region" description="Helical" evidence="11">
    <location>
        <begin position="21"/>
        <end position="41"/>
    </location>
</feature>
<keyword evidence="6" id="KW-0479">Metal-binding</keyword>
<evidence type="ECO:0000256" key="5">
    <source>
        <dbReference type="ARBA" id="ARBA00022692"/>
    </source>
</evidence>
<dbReference type="InterPro" id="IPR045150">
    <property type="entry name" value="CYB561D1/2"/>
</dbReference>
<name>A0A9D4VAQ8_ADICA</name>
<dbReference type="PANTHER" id="PTHR15422">
    <property type="entry name" value="OS05G0565100 PROTEIN"/>
    <property type="match status" value="1"/>
</dbReference>
<feature type="transmembrane region" description="Helical" evidence="11">
    <location>
        <begin position="136"/>
        <end position="155"/>
    </location>
</feature>
<dbReference type="GO" id="GO:0020037">
    <property type="term" value="F:heme binding"/>
    <property type="evidence" value="ECO:0007669"/>
    <property type="project" value="TreeGrafter"/>
</dbReference>
<feature type="transmembrane region" description="Helical" evidence="11">
    <location>
        <begin position="200"/>
        <end position="221"/>
    </location>
</feature>
<sequence length="269" mass="30382">MRMEGELRLCGSSNQLQLLGLVFIVSTCSFIDVALALQRPAPNAARSRPAKPPRSLEPLKLHAWLMYASTGFLLPLGILVARFMRIARKDSLRSSKALQLLYYFHLGLQTAGIAVLTGGAVYSFKTWGFNLSHTHQKLGFSLWIIMWIQPVIGFLRPNHGVKGRPVWYGIHWLLGTGSIILCIINLYIGIEIWEHVTKSSIRNLNIAFSVQVALMTFVYMMQDRWDYLVDQGRGLTKPIAPPPSTTLTPISYSMVPTSMEYQMRHYFPA</sequence>
<feature type="transmembrane region" description="Helical" evidence="11">
    <location>
        <begin position="167"/>
        <end position="188"/>
    </location>
</feature>
<dbReference type="GO" id="GO:0046872">
    <property type="term" value="F:metal ion binding"/>
    <property type="evidence" value="ECO:0007669"/>
    <property type="project" value="UniProtKB-KW"/>
</dbReference>
<comment type="cofactor">
    <cofactor evidence="1">
        <name>heme b</name>
        <dbReference type="ChEBI" id="CHEBI:60344"/>
    </cofactor>
</comment>
<evidence type="ECO:0000256" key="8">
    <source>
        <dbReference type="ARBA" id="ARBA00022989"/>
    </source>
</evidence>
<dbReference type="OrthoDB" id="19261at2759"/>
<dbReference type="PROSITE" id="PS50939">
    <property type="entry name" value="CYTOCHROME_B561"/>
    <property type="match status" value="1"/>
</dbReference>
<keyword evidence="5 11" id="KW-0812">Transmembrane</keyword>
<organism evidence="13 14">
    <name type="scientific">Adiantum capillus-veneris</name>
    <name type="common">Maidenhair fern</name>
    <dbReference type="NCBI Taxonomy" id="13818"/>
    <lineage>
        <taxon>Eukaryota</taxon>
        <taxon>Viridiplantae</taxon>
        <taxon>Streptophyta</taxon>
        <taxon>Embryophyta</taxon>
        <taxon>Tracheophyta</taxon>
        <taxon>Polypodiopsida</taxon>
        <taxon>Polypodiidae</taxon>
        <taxon>Polypodiales</taxon>
        <taxon>Pteridineae</taxon>
        <taxon>Pteridaceae</taxon>
        <taxon>Vittarioideae</taxon>
        <taxon>Adiantum</taxon>
    </lineage>
</organism>
<evidence type="ECO:0000256" key="2">
    <source>
        <dbReference type="ARBA" id="ARBA00004141"/>
    </source>
</evidence>
<dbReference type="InterPro" id="IPR006593">
    <property type="entry name" value="Cyt_b561/ferric_Rdtase_TM"/>
</dbReference>
<keyword evidence="8 11" id="KW-1133">Transmembrane helix</keyword>
<protein>
    <recommendedName>
        <fullName evidence="12">Cytochrome b561 domain-containing protein</fullName>
    </recommendedName>
</protein>
<dbReference type="Proteomes" id="UP000886520">
    <property type="component" value="Chromosome 3"/>
</dbReference>